<reference evidence="3 4" key="1">
    <citation type="submission" date="2015-04" db="EMBL/GenBank/DDBJ databases">
        <title>Complete genome sequence of Schizopora paradoxa KUC8140, a cosmopolitan wood degrader in East Asia.</title>
        <authorList>
            <consortium name="DOE Joint Genome Institute"/>
            <person name="Min B."/>
            <person name="Park H."/>
            <person name="Jang Y."/>
            <person name="Kim J.-J."/>
            <person name="Kim K.H."/>
            <person name="Pangilinan J."/>
            <person name="Lipzen A."/>
            <person name="Riley R."/>
            <person name="Grigoriev I.V."/>
            <person name="Spatafora J.W."/>
            <person name="Choi I.-G."/>
        </authorList>
    </citation>
    <scope>NUCLEOTIDE SEQUENCE [LARGE SCALE GENOMIC DNA]</scope>
    <source>
        <strain evidence="3 4">KUC8140</strain>
    </source>
</reference>
<evidence type="ECO:0000259" key="2">
    <source>
        <dbReference type="Pfam" id="PF20149"/>
    </source>
</evidence>
<feature type="compositionally biased region" description="Low complexity" evidence="1">
    <location>
        <begin position="182"/>
        <end position="199"/>
    </location>
</feature>
<proteinExistence type="predicted"/>
<gene>
    <name evidence="3" type="ORF">SCHPADRAFT_904483</name>
</gene>
<feature type="compositionally biased region" description="Basic residues" evidence="1">
    <location>
        <begin position="295"/>
        <end position="304"/>
    </location>
</feature>
<evidence type="ECO:0000256" key="1">
    <source>
        <dbReference type="SAM" id="MobiDB-lite"/>
    </source>
</evidence>
<feature type="compositionally biased region" description="Basic and acidic residues" evidence="1">
    <location>
        <begin position="7"/>
        <end position="18"/>
    </location>
</feature>
<dbReference type="OrthoDB" id="2751838at2759"/>
<feature type="compositionally biased region" description="Basic and acidic residues" evidence="1">
    <location>
        <begin position="305"/>
        <end position="315"/>
    </location>
</feature>
<dbReference type="STRING" id="27342.A0A0H2RUE3"/>
<evidence type="ECO:0000313" key="3">
    <source>
        <dbReference type="EMBL" id="KLO13073.1"/>
    </source>
</evidence>
<keyword evidence="4" id="KW-1185">Reference proteome</keyword>
<name>A0A0H2RUE3_9AGAM</name>
<accession>A0A0H2RUE3</accession>
<feature type="compositionally biased region" description="Basic and acidic residues" evidence="1">
    <location>
        <begin position="243"/>
        <end position="265"/>
    </location>
</feature>
<feature type="region of interest" description="Disordered" evidence="1">
    <location>
        <begin position="1"/>
        <end position="325"/>
    </location>
</feature>
<dbReference type="InterPro" id="IPR045341">
    <property type="entry name" value="DUF6532"/>
</dbReference>
<protein>
    <recommendedName>
        <fullName evidence="2">DUF6532 domain-containing protein</fullName>
    </recommendedName>
</protein>
<feature type="compositionally biased region" description="Acidic residues" evidence="1">
    <location>
        <begin position="96"/>
        <end position="112"/>
    </location>
</feature>
<organism evidence="3 4">
    <name type="scientific">Schizopora paradoxa</name>
    <dbReference type="NCBI Taxonomy" id="27342"/>
    <lineage>
        <taxon>Eukaryota</taxon>
        <taxon>Fungi</taxon>
        <taxon>Dikarya</taxon>
        <taxon>Basidiomycota</taxon>
        <taxon>Agaricomycotina</taxon>
        <taxon>Agaricomycetes</taxon>
        <taxon>Hymenochaetales</taxon>
        <taxon>Schizoporaceae</taxon>
        <taxon>Schizopora</taxon>
    </lineage>
</organism>
<feature type="compositionally biased region" description="Polar residues" evidence="1">
    <location>
        <begin position="168"/>
        <end position="181"/>
    </location>
</feature>
<feature type="domain" description="DUF6532" evidence="2">
    <location>
        <begin position="334"/>
        <end position="525"/>
    </location>
</feature>
<evidence type="ECO:0000313" key="4">
    <source>
        <dbReference type="Proteomes" id="UP000053477"/>
    </source>
</evidence>
<dbReference type="InParanoid" id="A0A0H2RUE3"/>
<sequence length="580" mass="65146">MTKHSRKQDGNQHDDRRSRTSCPTEKQQQLDEYAANARKRKEEQQRKAQHREDVAQAERQRETARRKNLTPQLEPSAVRDSDSDDGEFAPNSDADNSSDDGEELEDDDDDGEDNPRRKARRATGTRPIPLAKIHTQTTVQSKPKAPLRRVEEPPPFPTAAPIHRESAQTHSGVSRSTTPMNSSRSEGSGSHGLSESGVSPSSLFEPQERLLVVEPLQNTGVIIDGDELEEIRKEHKRKKKEKKAKEKRMENALRKQAESRSSDSKSHKRKKSRSRERDDADSRSGTSSDNESMKHHSKRQKGGGRSKEDAGDKKARPSLSRILDENTRTLTTTAIPFFSACMVANTPYPSLDEQDQAVADAWGYAEEKKDIKARITRDSRSVILQRCSNVRSDVAQAAREVVSTYFGLGDVEGEDETRAQQEKVLKLRESGTRFLYKDTDNKKFFFQNPALQKVVRKAFFPDTRGLGVVFNKLFNPISAETLALVCTAVDHALDEYSSGSPKKKKFTEQDHYPRYCMYLKTINTFGQACPGALRRILQEMHDMSRSQSGAGAIANVTNLATMDEIARAAAEYDEMGYGDN</sequence>
<dbReference type="Pfam" id="PF20149">
    <property type="entry name" value="DUF6532"/>
    <property type="match status" value="1"/>
</dbReference>
<dbReference type="AlphaFoldDB" id="A0A0H2RUE3"/>
<dbReference type="EMBL" id="KQ085965">
    <property type="protein sequence ID" value="KLO13073.1"/>
    <property type="molecule type" value="Genomic_DNA"/>
</dbReference>
<dbReference type="Proteomes" id="UP000053477">
    <property type="component" value="Unassembled WGS sequence"/>
</dbReference>
<feature type="compositionally biased region" description="Basic and acidic residues" evidence="1">
    <location>
        <begin position="40"/>
        <end position="65"/>
    </location>
</feature>